<feature type="compositionally biased region" description="Low complexity" evidence="4">
    <location>
        <begin position="999"/>
        <end position="1008"/>
    </location>
</feature>
<keyword evidence="2" id="KW-0479">Metal-binding</keyword>
<dbReference type="PROSITE" id="PS51379">
    <property type="entry name" value="4FE4S_FER_2"/>
    <property type="match status" value="1"/>
</dbReference>
<keyword evidence="8" id="KW-1185">Reference proteome</keyword>
<dbReference type="CDD" id="cd12148">
    <property type="entry name" value="fungal_TF_MHR"/>
    <property type="match status" value="1"/>
</dbReference>
<feature type="region of interest" description="Disordered" evidence="4">
    <location>
        <begin position="923"/>
        <end position="1115"/>
    </location>
</feature>
<dbReference type="GO" id="GO:0006351">
    <property type="term" value="P:DNA-templated transcription"/>
    <property type="evidence" value="ECO:0007669"/>
    <property type="project" value="InterPro"/>
</dbReference>
<dbReference type="Pfam" id="PF04082">
    <property type="entry name" value="Fungal_trans"/>
    <property type="match status" value="1"/>
</dbReference>
<protein>
    <recommendedName>
        <fullName evidence="9">Zn(2)-C6 fungal-type domain-containing protein</fullName>
    </recommendedName>
</protein>
<evidence type="ECO:0000256" key="4">
    <source>
        <dbReference type="SAM" id="MobiDB-lite"/>
    </source>
</evidence>
<dbReference type="GO" id="GO:0000981">
    <property type="term" value="F:DNA-binding transcription factor activity, RNA polymerase II-specific"/>
    <property type="evidence" value="ECO:0007669"/>
    <property type="project" value="InterPro"/>
</dbReference>
<dbReference type="SUPFAM" id="SSF57701">
    <property type="entry name" value="Zn2/Cys6 DNA-binding domain"/>
    <property type="match status" value="1"/>
</dbReference>
<feature type="compositionally biased region" description="Low complexity" evidence="4">
    <location>
        <begin position="923"/>
        <end position="954"/>
    </location>
</feature>
<dbReference type="OMA" id="FITDGWQ"/>
<evidence type="ECO:0000313" key="8">
    <source>
        <dbReference type="Proteomes" id="UP000054270"/>
    </source>
</evidence>
<dbReference type="SMART" id="SM00906">
    <property type="entry name" value="Fungal_trans"/>
    <property type="match status" value="1"/>
</dbReference>
<dbReference type="SMART" id="SM00066">
    <property type="entry name" value="GAL4"/>
    <property type="match status" value="1"/>
</dbReference>
<dbReference type="InterPro" id="IPR007219">
    <property type="entry name" value="XnlR_reg_dom"/>
</dbReference>
<dbReference type="GO" id="GO:0005634">
    <property type="term" value="C:nucleus"/>
    <property type="evidence" value="ECO:0007669"/>
    <property type="project" value="UniProtKB-SubCell"/>
</dbReference>
<feature type="compositionally biased region" description="Low complexity" evidence="4">
    <location>
        <begin position="780"/>
        <end position="803"/>
    </location>
</feature>
<dbReference type="AlphaFoldDB" id="A0A0D2P9I8"/>
<evidence type="ECO:0000259" key="6">
    <source>
        <dbReference type="PROSITE" id="PS51379"/>
    </source>
</evidence>
<feature type="compositionally biased region" description="Low complexity" evidence="4">
    <location>
        <begin position="962"/>
        <end position="982"/>
    </location>
</feature>
<feature type="compositionally biased region" description="Polar residues" evidence="4">
    <location>
        <begin position="804"/>
        <end position="813"/>
    </location>
</feature>
<accession>A0A0D2P9I8</accession>
<feature type="domain" description="4Fe-4S ferredoxin-type" evidence="6">
    <location>
        <begin position="34"/>
        <end position="66"/>
    </location>
</feature>
<dbReference type="PROSITE" id="PS50048">
    <property type="entry name" value="ZN2_CY6_FUNGAL_2"/>
    <property type="match status" value="1"/>
</dbReference>
<dbReference type="CDD" id="cd22541">
    <property type="entry name" value="SP5_N"/>
    <property type="match status" value="1"/>
</dbReference>
<evidence type="ECO:0000313" key="7">
    <source>
        <dbReference type="EMBL" id="KJA25226.1"/>
    </source>
</evidence>
<dbReference type="EMBL" id="KN817532">
    <property type="protein sequence ID" value="KJA25226.1"/>
    <property type="molecule type" value="Genomic_DNA"/>
</dbReference>
<feature type="compositionally biased region" description="Polar residues" evidence="4">
    <location>
        <begin position="179"/>
        <end position="217"/>
    </location>
</feature>
<evidence type="ECO:0000256" key="1">
    <source>
        <dbReference type="ARBA" id="ARBA00004123"/>
    </source>
</evidence>
<sequence>MPQAPRKDNQVQRAQDKESKRARGALSCAECRRLKLKCDKTVPCSSCKRRGCSAICPNGSLITGQGTRFVLADTETLHQKIAVMSDRIRQLEDALAILQSTVTGPAGELHPLLQRDLLKIKSSIELHSASVPGGQDELRVQPEDDEGEEDAELHDTFGTLAIRDDGAATFYGRSAGSEGETSTTPLYPTNIPTASELSPLPSNYTSTPEYSPHTQGVYNGKLPQGSNGSPSLHGSVAALASTFPLAPSISQSSSSSLSSPASHASGISNYNQKPLNLETLVANFLPSYAEVVHMMHSYLELAPWFFGAVTRNQIESEIMPLWYDDAQQSSASPSAFPTVASPVAVAKRHRTSHDLALLFVLCCFGALNDGNLPPAPDNAPAEKYYQLTKAALSLDPGGVNGVDPKSSRNGLLERPPSVSTVQTLSMMAIYEGMCSGENSIETTWALMGLAGKLAQSIGLHRDCARWKLSPAEVQKRRALFWELFITDCWQSLATGRLATFSLPFVDCELPSDPDQTIADDGSVIPSFPSWKARFGAECVSAVVQGTLTSRAPKYSIILDLDRKVRDMELPSYAQGSPPQGVGLAQTMSHFMPHNYRELTLLYIHRCFFAHAISSNPLDPIKSQYAPSFLAGYRSACTIVSSVKQQFNLFPAQIARFWVLWTHAFSASVMLASVATNSSRSKIAPAALLELNNACDLFQRASAFGGRAVKFLPIMHRLQMKAQQAFRDANNGMPPSVPNDIFQPTQAGAPKDEMSIFSGKTNTVTTKVHSSTTASAKAGPSTSTITLSSRGSSSGKESRASSGSPRQMFTDNPQFANVHPSLVSELHDFHGHIKAQIQNARRNGEELFAGTPMVVDSAPALRHRHSQKHITYPAEQAMVLERQQRERADAELERQEVARKQQLQQQLEIQRQYTEQHELQRQQDAIQQQQQQQQQHAHQQQQLDMQRQQEQMQQQRQEHYRQQVEAQQQQQQQQQQHVPQYRQHSYDSNEPVYAPVGALHHASQSHAVPSAPPPAHPQRQNSHPYPVPAVPQNYPAPPPHQQYHHAVEVPSSSAPHSNAQHPHHPIQPPRPQAIAQGPQHTMYPVPASYSRRSAPDIAHAGPPPPDAHHAPGYVPSAPYAQQTQESYTYWPAASGSFAMPDQHPAAAAYANGAQLVHQHYTPEGALRGIAADDRSLQETWQTYMEKVGSPRQFFED</sequence>
<dbReference type="PANTHER" id="PTHR31001:SF56">
    <property type="entry name" value="ZN(2)-C6 FUNGAL-TYPE DOMAIN-CONTAINING PROTEIN"/>
    <property type="match status" value="1"/>
</dbReference>
<feature type="domain" description="Zn(2)-C6 fungal-type" evidence="5">
    <location>
        <begin position="27"/>
        <end position="56"/>
    </location>
</feature>
<dbReference type="InterPro" id="IPR050613">
    <property type="entry name" value="Sec_Metabolite_Reg"/>
</dbReference>
<evidence type="ECO:0008006" key="9">
    <source>
        <dbReference type="Google" id="ProtNLM"/>
    </source>
</evidence>
<proteinExistence type="predicted"/>
<comment type="subcellular location">
    <subcellularLocation>
        <location evidence="1">Nucleus</location>
    </subcellularLocation>
</comment>
<evidence type="ECO:0000259" key="5">
    <source>
        <dbReference type="PROSITE" id="PS50048"/>
    </source>
</evidence>
<dbReference type="InterPro" id="IPR036864">
    <property type="entry name" value="Zn2-C6_fun-type_DNA-bd_sf"/>
</dbReference>
<gene>
    <name evidence="7" type="ORF">HYPSUDRAFT_417753</name>
</gene>
<organism evidence="7 8">
    <name type="scientific">Hypholoma sublateritium (strain FD-334 SS-4)</name>
    <dbReference type="NCBI Taxonomy" id="945553"/>
    <lineage>
        <taxon>Eukaryota</taxon>
        <taxon>Fungi</taxon>
        <taxon>Dikarya</taxon>
        <taxon>Basidiomycota</taxon>
        <taxon>Agaricomycotina</taxon>
        <taxon>Agaricomycetes</taxon>
        <taxon>Agaricomycetidae</taxon>
        <taxon>Agaricales</taxon>
        <taxon>Agaricineae</taxon>
        <taxon>Strophariaceae</taxon>
        <taxon>Hypholoma</taxon>
    </lineage>
</organism>
<feature type="region of interest" description="Disordered" evidence="4">
    <location>
        <begin position="767"/>
        <end position="813"/>
    </location>
</feature>
<name>A0A0D2P9I8_HYPSF</name>
<dbReference type="OrthoDB" id="424974at2759"/>
<dbReference type="PANTHER" id="PTHR31001">
    <property type="entry name" value="UNCHARACTERIZED TRANSCRIPTIONAL REGULATORY PROTEIN"/>
    <property type="match status" value="1"/>
</dbReference>
<dbReference type="InterPro" id="IPR001138">
    <property type="entry name" value="Zn2Cys6_DnaBD"/>
</dbReference>
<dbReference type="GO" id="GO:0008270">
    <property type="term" value="F:zinc ion binding"/>
    <property type="evidence" value="ECO:0007669"/>
    <property type="project" value="InterPro"/>
</dbReference>
<feature type="region of interest" description="Disordered" evidence="4">
    <location>
        <begin position="171"/>
        <end position="233"/>
    </location>
</feature>
<keyword evidence="3" id="KW-0539">Nucleus</keyword>
<feature type="compositionally biased region" description="Pro residues" evidence="4">
    <location>
        <begin position="1024"/>
        <end position="1039"/>
    </location>
</feature>
<dbReference type="PROSITE" id="PS00463">
    <property type="entry name" value="ZN2_CY6_FUNGAL_1"/>
    <property type="match status" value="1"/>
</dbReference>
<dbReference type="Gene3D" id="4.10.240.10">
    <property type="entry name" value="Zn(2)-C6 fungal-type DNA-binding domain"/>
    <property type="match status" value="1"/>
</dbReference>
<feature type="region of interest" description="Disordered" evidence="4">
    <location>
        <begin position="129"/>
        <end position="151"/>
    </location>
</feature>
<reference evidence="8" key="1">
    <citation type="submission" date="2014-04" db="EMBL/GenBank/DDBJ databases">
        <title>Evolutionary Origins and Diversification of the Mycorrhizal Mutualists.</title>
        <authorList>
            <consortium name="DOE Joint Genome Institute"/>
            <consortium name="Mycorrhizal Genomics Consortium"/>
            <person name="Kohler A."/>
            <person name="Kuo A."/>
            <person name="Nagy L.G."/>
            <person name="Floudas D."/>
            <person name="Copeland A."/>
            <person name="Barry K.W."/>
            <person name="Cichocki N."/>
            <person name="Veneault-Fourrey C."/>
            <person name="LaButti K."/>
            <person name="Lindquist E.A."/>
            <person name="Lipzen A."/>
            <person name="Lundell T."/>
            <person name="Morin E."/>
            <person name="Murat C."/>
            <person name="Riley R."/>
            <person name="Ohm R."/>
            <person name="Sun H."/>
            <person name="Tunlid A."/>
            <person name="Henrissat B."/>
            <person name="Grigoriev I.V."/>
            <person name="Hibbett D.S."/>
            <person name="Martin F."/>
        </authorList>
    </citation>
    <scope>NUCLEOTIDE SEQUENCE [LARGE SCALE GENOMIC DNA]</scope>
    <source>
        <strain evidence="8">FD-334 SS-4</strain>
    </source>
</reference>
<dbReference type="GO" id="GO:0003677">
    <property type="term" value="F:DNA binding"/>
    <property type="evidence" value="ECO:0007669"/>
    <property type="project" value="InterPro"/>
</dbReference>
<evidence type="ECO:0000256" key="2">
    <source>
        <dbReference type="ARBA" id="ARBA00022723"/>
    </source>
</evidence>
<dbReference type="Proteomes" id="UP000054270">
    <property type="component" value="Unassembled WGS sequence"/>
</dbReference>
<evidence type="ECO:0000256" key="3">
    <source>
        <dbReference type="ARBA" id="ARBA00023242"/>
    </source>
</evidence>
<dbReference type="InterPro" id="IPR017896">
    <property type="entry name" value="4Fe4S_Fe-S-bd"/>
</dbReference>
<dbReference type="CDD" id="cd00067">
    <property type="entry name" value="GAL4"/>
    <property type="match status" value="1"/>
</dbReference>